<keyword evidence="3" id="KW-0964">Secreted</keyword>
<protein>
    <submittedName>
        <fullName evidence="8">Gamma-interferon-inducible lysosomal thiol reductase-like isoform X1</fullName>
    </submittedName>
</protein>
<evidence type="ECO:0000256" key="3">
    <source>
        <dbReference type="ARBA" id="ARBA00022525"/>
    </source>
</evidence>
<feature type="chain" id="PRO_5045469356" evidence="6">
    <location>
        <begin position="22"/>
        <end position="207"/>
    </location>
</feature>
<dbReference type="PANTHER" id="PTHR13234:SF8">
    <property type="entry name" value="GAMMA-INTERFERON-INDUCIBLE LYSOSOMAL THIOL REDUCTASE"/>
    <property type="match status" value="1"/>
</dbReference>
<evidence type="ECO:0000313" key="7">
    <source>
        <dbReference type="Proteomes" id="UP000694941"/>
    </source>
</evidence>
<dbReference type="PANTHER" id="PTHR13234">
    <property type="entry name" value="GAMMA-INTERFERON INDUCIBLE LYSOSOMAL THIOL REDUCTASE GILT"/>
    <property type="match status" value="1"/>
</dbReference>
<evidence type="ECO:0000256" key="1">
    <source>
        <dbReference type="ARBA" id="ARBA00004613"/>
    </source>
</evidence>
<feature type="signal peptide" evidence="6">
    <location>
        <begin position="1"/>
        <end position="21"/>
    </location>
</feature>
<dbReference type="GeneID" id="111089487"/>
<evidence type="ECO:0000256" key="6">
    <source>
        <dbReference type="SAM" id="SignalP"/>
    </source>
</evidence>
<comment type="similarity">
    <text evidence="2">Belongs to the GILT family.</text>
</comment>
<evidence type="ECO:0000256" key="2">
    <source>
        <dbReference type="ARBA" id="ARBA00005679"/>
    </source>
</evidence>
<evidence type="ECO:0000256" key="5">
    <source>
        <dbReference type="ARBA" id="ARBA00023180"/>
    </source>
</evidence>
<keyword evidence="4 6" id="KW-0732">Signal</keyword>
<gene>
    <name evidence="8" type="primary">LOC111089487</name>
</gene>
<reference evidence="8" key="1">
    <citation type="submission" date="2025-08" db="UniProtKB">
        <authorList>
            <consortium name="RefSeq"/>
        </authorList>
    </citation>
    <scope>IDENTIFICATION</scope>
    <source>
        <tissue evidence="8">Muscle</tissue>
    </source>
</reference>
<keyword evidence="7" id="KW-1185">Reference proteome</keyword>
<evidence type="ECO:0000313" key="8">
    <source>
        <dbReference type="RefSeq" id="XP_022257807.1"/>
    </source>
</evidence>
<dbReference type="Proteomes" id="UP000694941">
    <property type="component" value="Unplaced"/>
</dbReference>
<sequence length="207" mass="23317">METWKTYLGVLAVLLQGPAEGVQRTQVSIYYSTLCTDSITFFSKQLWPTYTKIGSIMDVELVPFGKTKQKLPFDGTNSFECQFGPADCYGNIVQSCAVSLLNNSDLSVKFVACYFNDPYSPNRVLQCSQRFGINYNSIHQCATSKTGFQYFHQMGEKTRRLSPSLYFIPWVVINGEFSSENESQAQKNLLCLICDNYKGQMPAGCQT</sequence>
<name>A0ABM1TPK1_LIMPO</name>
<dbReference type="RefSeq" id="XP_022257807.1">
    <property type="nucleotide sequence ID" value="XM_022402099.1"/>
</dbReference>
<organism evidence="7 8">
    <name type="scientific">Limulus polyphemus</name>
    <name type="common">Atlantic horseshoe crab</name>
    <dbReference type="NCBI Taxonomy" id="6850"/>
    <lineage>
        <taxon>Eukaryota</taxon>
        <taxon>Metazoa</taxon>
        <taxon>Ecdysozoa</taxon>
        <taxon>Arthropoda</taxon>
        <taxon>Chelicerata</taxon>
        <taxon>Merostomata</taxon>
        <taxon>Xiphosura</taxon>
        <taxon>Limulidae</taxon>
        <taxon>Limulus</taxon>
    </lineage>
</organism>
<accession>A0ABM1TPK1</accession>
<keyword evidence="5" id="KW-0325">Glycoprotein</keyword>
<dbReference type="Pfam" id="PF03227">
    <property type="entry name" value="GILT"/>
    <property type="match status" value="1"/>
</dbReference>
<comment type="subcellular location">
    <subcellularLocation>
        <location evidence="1">Secreted</location>
    </subcellularLocation>
</comment>
<proteinExistence type="inferred from homology"/>
<dbReference type="InterPro" id="IPR004911">
    <property type="entry name" value="Interferon-induced_GILT"/>
</dbReference>
<evidence type="ECO:0000256" key="4">
    <source>
        <dbReference type="ARBA" id="ARBA00022729"/>
    </source>
</evidence>